<evidence type="ECO:0000256" key="5">
    <source>
        <dbReference type="ARBA" id="ARBA00023141"/>
    </source>
</evidence>
<evidence type="ECO:0000256" key="7">
    <source>
        <dbReference type="ARBA" id="ARBA00023239"/>
    </source>
</evidence>
<evidence type="ECO:0000256" key="3">
    <source>
        <dbReference type="ARBA" id="ARBA00021872"/>
    </source>
</evidence>
<dbReference type="CDD" id="cd04905">
    <property type="entry name" value="ACT_CM-PDT"/>
    <property type="match status" value="1"/>
</dbReference>
<dbReference type="FunFam" id="3.30.70.260:FF:000012">
    <property type="entry name" value="Prephenate dehydratase"/>
    <property type="match status" value="1"/>
</dbReference>
<organism evidence="13 14">
    <name type="scientific">Propioniferax innocua</name>
    <dbReference type="NCBI Taxonomy" id="1753"/>
    <lineage>
        <taxon>Bacteria</taxon>
        <taxon>Bacillati</taxon>
        <taxon>Actinomycetota</taxon>
        <taxon>Actinomycetes</taxon>
        <taxon>Propionibacteriales</taxon>
        <taxon>Propionibacteriaceae</taxon>
        <taxon>Propioniferax</taxon>
    </lineage>
</organism>
<reference evidence="13 14" key="1">
    <citation type="submission" date="2019-06" db="EMBL/GenBank/DDBJ databases">
        <title>Sequencing the genomes of 1000 actinobacteria strains.</title>
        <authorList>
            <person name="Klenk H.-P."/>
        </authorList>
    </citation>
    <scope>NUCLEOTIDE SEQUENCE [LARGE SCALE GENOMIC DNA]</scope>
    <source>
        <strain evidence="13 14">DSM 8251</strain>
    </source>
</reference>
<dbReference type="EMBL" id="VFOR01000001">
    <property type="protein sequence ID" value="TQL63394.1"/>
    <property type="molecule type" value="Genomic_DNA"/>
</dbReference>
<name>A0A542ZSR7_9ACTN</name>
<evidence type="ECO:0000256" key="9">
    <source>
        <dbReference type="PIRSR" id="PIRSR001500-2"/>
    </source>
</evidence>
<dbReference type="SUPFAM" id="SSF53850">
    <property type="entry name" value="Periplasmic binding protein-like II"/>
    <property type="match status" value="1"/>
</dbReference>
<comment type="catalytic activity">
    <reaction evidence="8 10">
        <text>prephenate + H(+) = 3-phenylpyruvate + CO2 + H2O</text>
        <dbReference type="Rhea" id="RHEA:21648"/>
        <dbReference type="ChEBI" id="CHEBI:15377"/>
        <dbReference type="ChEBI" id="CHEBI:15378"/>
        <dbReference type="ChEBI" id="CHEBI:16526"/>
        <dbReference type="ChEBI" id="CHEBI:18005"/>
        <dbReference type="ChEBI" id="CHEBI:29934"/>
        <dbReference type="EC" id="4.2.1.51"/>
    </reaction>
</comment>
<evidence type="ECO:0000256" key="6">
    <source>
        <dbReference type="ARBA" id="ARBA00023222"/>
    </source>
</evidence>
<dbReference type="InterPro" id="IPR045865">
    <property type="entry name" value="ACT-like_dom_sf"/>
</dbReference>
<dbReference type="GO" id="GO:0004664">
    <property type="term" value="F:prephenate dehydratase activity"/>
    <property type="evidence" value="ECO:0007669"/>
    <property type="project" value="UniProtKB-UniRule"/>
</dbReference>
<keyword evidence="6 10" id="KW-0584">Phenylalanine biosynthesis</keyword>
<comment type="caution">
    <text evidence="13">The sequence shown here is derived from an EMBL/GenBank/DDBJ whole genome shotgun (WGS) entry which is preliminary data.</text>
</comment>
<evidence type="ECO:0000313" key="14">
    <source>
        <dbReference type="Proteomes" id="UP000316196"/>
    </source>
</evidence>
<dbReference type="SUPFAM" id="SSF55021">
    <property type="entry name" value="ACT-like"/>
    <property type="match status" value="1"/>
</dbReference>
<evidence type="ECO:0000256" key="10">
    <source>
        <dbReference type="RuleBase" id="RU361254"/>
    </source>
</evidence>
<dbReference type="Pfam" id="PF00800">
    <property type="entry name" value="PDT"/>
    <property type="match status" value="1"/>
</dbReference>
<dbReference type="CDD" id="cd13632">
    <property type="entry name" value="PBP2_Aa-PDT_like"/>
    <property type="match status" value="1"/>
</dbReference>
<dbReference type="Proteomes" id="UP000316196">
    <property type="component" value="Unassembled WGS sequence"/>
</dbReference>
<evidence type="ECO:0000256" key="1">
    <source>
        <dbReference type="ARBA" id="ARBA00004741"/>
    </source>
</evidence>
<gene>
    <name evidence="10" type="primary">pheA</name>
    <name evidence="13" type="ORF">FB460_1206</name>
</gene>
<feature type="site" description="Essential for prephenate dehydratase activity" evidence="9">
    <location>
        <position position="174"/>
    </location>
</feature>
<protein>
    <recommendedName>
        <fullName evidence="3 10">Prephenate dehydratase</fullName>
        <shortName evidence="10">PDT</shortName>
        <ecNumber evidence="2 10">4.2.1.51</ecNumber>
    </recommendedName>
</protein>
<dbReference type="InterPro" id="IPR001086">
    <property type="entry name" value="Preph_deHydtase"/>
</dbReference>
<keyword evidence="7 10" id="KW-0456">Lyase</keyword>
<evidence type="ECO:0000259" key="12">
    <source>
        <dbReference type="PROSITE" id="PS51671"/>
    </source>
</evidence>
<keyword evidence="4 10" id="KW-0028">Amino-acid biosynthesis</keyword>
<dbReference type="GO" id="GO:0009094">
    <property type="term" value="P:L-phenylalanine biosynthetic process"/>
    <property type="evidence" value="ECO:0007669"/>
    <property type="project" value="UniProtKB-UniPathway"/>
</dbReference>
<keyword evidence="14" id="KW-1185">Reference proteome</keyword>
<dbReference type="PROSITE" id="PS51171">
    <property type="entry name" value="PREPHENATE_DEHYDR_3"/>
    <property type="match status" value="1"/>
</dbReference>
<comment type="pathway">
    <text evidence="1 10">Amino-acid biosynthesis; L-phenylalanine biosynthesis; phenylpyruvate from prephenate: step 1/1.</text>
</comment>
<dbReference type="InterPro" id="IPR008242">
    <property type="entry name" value="Chor_mutase/pphenate_deHydtase"/>
</dbReference>
<dbReference type="Pfam" id="PF01842">
    <property type="entry name" value="ACT"/>
    <property type="match status" value="1"/>
</dbReference>
<dbReference type="PROSITE" id="PS51671">
    <property type="entry name" value="ACT"/>
    <property type="match status" value="1"/>
</dbReference>
<dbReference type="InterPro" id="IPR002912">
    <property type="entry name" value="ACT_dom"/>
</dbReference>
<evidence type="ECO:0000256" key="8">
    <source>
        <dbReference type="ARBA" id="ARBA00047848"/>
    </source>
</evidence>
<evidence type="ECO:0000256" key="4">
    <source>
        <dbReference type="ARBA" id="ARBA00022605"/>
    </source>
</evidence>
<evidence type="ECO:0000313" key="13">
    <source>
        <dbReference type="EMBL" id="TQL63394.1"/>
    </source>
</evidence>
<sequence>MTGPIGYLGPAGTFAHQALQSTGATHGRPFPSVITALDAVRDGTVEASLVPIENSVEGGVSSTLDELTHSETPLMITSEVTLPVQFSLVARAPMDLLDVRSVATHPHASAQCRRWLTENLPNAKVYDAASTAAAAAEVASSGRYDAAICASVAGDMHDLVHLADGIADNRDATTRFVVVSPLGTPSEPTGYDKTTVVAFIHTDRPGALLHTLQQFAARGVNLTRLESRPTRTTLGTYCFSMDFEGHIAQARVAETLMGLKRTCRDVVFLGSYPTAQRVAPQVDAGFSEEDFGAARTWLNGLLGS</sequence>
<dbReference type="PROSITE" id="PS00858">
    <property type="entry name" value="PREPHENATE_DEHYDR_2"/>
    <property type="match status" value="1"/>
</dbReference>
<dbReference type="NCBIfam" id="NF008865">
    <property type="entry name" value="PRK11898.1"/>
    <property type="match status" value="1"/>
</dbReference>
<dbReference type="PANTHER" id="PTHR21022">
    <property type="entry name" value="PREPHENATE DEHYDRATASE P PROTEIN"/>
    <property type="match status" value="1"/>
</dbReference>
<evidence type="ECO:0000256" key="2">
    <source>
        <dbReference type="ARBA" id="ARBA00013147"/>
    </source>
</evidence>
<keyword evidence="5 10" id="KW-0057">Aromatic amino acid biosynthesis</keyword>
<proteinExistence type="predicted"/>
<dbReference type="UniPathway" id="UPA00121">
    <property type="reaction ID" value="UER00345"/>
</dbReference>
<feature type="domain" description="Prephenate dehydratase" evidence="11">
    <location>
        <begin position="4"/>
        <end position="181"/>
    </location>
</feature>
<feature type="domain" description="ACT" evidence="12">
    <location>
        <begin position="196"/>
        <end position="273"/>
    </location>
</feature>
<dbReference type="Gene3D" id="3.40.190.10">
    <property type="entry name" value="Periplasmic binding protein-like II"/>
    <property type="match status" value="2"/>
</dbReference>
<dbReference type="RefSeq" id="WP_142093119.1">
    <property type="nucleotide sequence ID" value="NZ_BAAAMD010000002.1"/>
</dbReference>
<dbReference type="GO" id="GO:0005737">
    <property type="term" value="C:cytoplasm"/>
    <property type="evidence" value="ECO:0007669"/>
    <property type="project" value="TreeGrafter"/>
</dbReference>
<dbReference type="Gene3D" id="3.30.70.260">
    <property type="match status" value="1"/>
</dbReference>
<dbReference type="AlphaFoldDB" id="A0A542ZSR7"/>
<dbReference type="InterPro" id="IPR018528">
    <property type="entry name" value="Preph_deHydtase_CS"/>
</dbReference>
<evidence type="ECO:0000259" key="11">
    <source>
        <dbReference type="PROSITE" id="PS51171"/>
    </source>
</evidence>
<accession>A0A542ZSR7</accession>
<dbReference type="PIRSF" id="PIRSF001500">
    <property type="entry name" value="Chor_mut_pdt_Ppr"/>
    <property type="match status" value="1"/>
</dbReference>
<dbReference type="EC" id="4.2.1.51" evidence="2 10"/>
<dbReference type="PANTHER" id="PTHR21022:SF19">
    <property type="entry name" value="PREPHENATE DEHYDRATASE-RELATED"/>
    <property type="match status" value="1"/>
</dbReference>
<dbReference type="OrthoDB" id="9802281at2"/>